<dbReference type="Proteomes" id="UP000521379">
    <property type="component" value="Unassembled WGS sequence"/>
</dbReference>
<dbReference type="Pfam" id="PF06737">
    <property type="entry name" value="Transglycosylas"/>
    <property type="match status" value="1"/>
</dbReference>
<protein>
    <recommendedName>
        <fullName evidence="5">Resuscitation-promoting factor core lysozyme-like domain-containing protein</fullName>
    </recommendedName>
</protein>
<proteinExistence type="inferred from homology"/>
<comment type="similarity">
    <text evidence="1">Belongs to the transglycosylase family. Rpf subfamily.</text>
</comment>
<dbReference type="AlphaFoldDB" id="A0A846U572"/>
<dbReference type="InterPro" id="IPR023346">
    <property type="entry name" value="Lysozyme-like_dom_sf"/>
</dbReference>
<feature type="region of interest" description="Disordered" evidence="3">
    <location>
        <begin position="162"/>
        <end position="197"/>
    </location>
</feature>
<feature type="region of interest" description="Disordered" evidence="3">
    <location>
        <begin position="213"/>
        <end position="236"/>
    </location>
</feature>
<name>A0A846U572_9MICC</name>
<keyword evidence="4" id="KW-0472">Membrane</keyword>
<dbReference type="SUPFAM" id="SSF53955">
    <property type="entry name" value="Lysozyme-like"/>
    <property type="match status" value="1"/>
</dbReference>
<evidence type="ECO:0000313" key="6">
    <source>
        <dbReference type="EMBL" id="NKE09901.1"/>
    </source>
</evidence>
<evidence type="ECO:0000256" key="4">
    <source>
        <dbReference type="SAM" id="Phobius"/>
    </source>
</evidence>
<keyword evidence="4" id="KW-0812">Transmembrane</keyword>
<keyword evidence="4" id="KW-1133">Transmembrane helix</keyword>
<evidence type="ECO:0000259" key="5">
    <source>
        <dbReference type="Pfam" id="PF06737"/>
    </source>
</evidence>
<feature type="compositionally biased region" description="Low complexity" evidence="3">
    <location>
        <begin position="226"/>
        <end position="236"/>
    </location>
</feature>
<accession>A0A846U572</accession>
<dbReference type="InterPro" id="IPR010618">
    <property type="entry name" value="RPF"/>
</dbReference>
<evidence type="ECO:0000313" key="7">
    <source>
        <dbReference type="Proteomes" id="UP000521379"/>
    </source>
</evidence>
<keyword evidence="2" id="KW-0378">Hydrolase</keyword>
<evidence type="ECO:0000256" key="2">
    <source>
        <dbReference type="ARBA" id="ARBA00022801"/>
    </source>
</evidence>
<dbReference type="GO" id="GO:0016787">
    <property type="term" value="F:hydrolase activity"/>
    <property type="evidence" value="ECO:0007669"/>
    <property type="project" value="UniProtKB-KW"/>
</dbReference>
<feature type="compositionally biased region" description="Low complexity" evidence="3">
    <location>
        <begin position="162"/>
        <end position="182"/>
    </location>
</feature>
<comment type="caution">
    <text evidence="6">The sequence shown here is derived from an EMBL/GenBank/DDBJ whole genome shotgun (WGS) entry which is preliminary data.</text>
</comment>
<evidence type="ECO:0000256" key="1">
    <source>
        <dbReference type="ARBA" id="ARBA00010830"/>
    </source>
</evidence>
<sequence>MVRAAGYAPRLRDRMINRVWPQGPAPGAELWNGENMTTTMTAPARRRSLVRRGALGLSGAALMIGAGFAAAPAQAADTGIPALEAIKSCESGGNYSAVNASSGASGAYQFLDSTWQSMSAAAGYATAASAPESVQDAAAIELYNAQGTTPWAASESCWSGSVAGSTGTGTTATAATTAPSEVAADETTSASEDMTPEADQTVVTVQDVATAQPAVETSTSVPSDPAPAATATAGAPADPAIAGESAQMDQFVHGAQGGAEHSAQHGVDHGAQLAGAAC</sequence>
<gene>
    <name evidence="6" type="ORF">GTW58_08115</name>
</gene>
<dbReference type="EMBL" id="JAAVUN010000013">
    <property type="protein sequence ID" value="NKE09901.1"/>
    <property type="molecule type" value="Genomic_DNA"/>
</dbReference>
<feature type="domain" description="Resuscitation-promoting factor core lysozyme-like" evidence="5">
    <location>
        <begin position="83"/>
        <end position="153"/>
    </location>
</feature>
<feature type="transmembrane region" description="Helical" evidence="4">
    <location>
        <begin position="54"/>
        <end position="73"/>
    </location>
</feature>
<reference evidence="6 7" key="1">
    <citation type="submission" date="2020-02" db="EMBL/GenBank/DDBJ databases">
        <authorList>
            <person name="Sun Q."/>
        </authorList>
    </citation>
    <scope>NUCLEOTIDE SEQUENCE [LARGE SCALE GENOMIC DNA]</scope>
    <source>
        <strain evidence="6 7">YIM 13062</strain>
    </source>
</reference>
<keyword evidence="7" id="KW-1185">Reference proteome</keyword>
<evidence type="ECO:0000256" key="3">
    <source>
        <dbReference type="SAM" id="MobiDB-lite"/>
    </source>
</evidence>
<dbReference type="Gene3D" id="1.10.530.10">
    <property type="match status" value="1"/>
</dbReference>
<organism evidence="6 7">
    <name type="scientific">Kocuria subflava</name>
    <dbReference type="NCBI Taxonomy" id="1736139"/>
    <lineage>
        <taxon>Bacteria</taxon>
        <taxon>Bacillati</taxon>
        <taxon>Actinomycetota</taxon>
        <taxon>Actinomycetes</taxon>
        <taxon>Micrococcales</taxon>
        <taxon>Micrococcaceae</taxon>
        <taxon>Kocuria</taxon>
    </lineage>
</organism>